<evidence type="ECO:0000313" key="4">
    <source>
        <dbReference type="Proteomes" id="UP001342314"/>
    </source>
</evidence>
<keyword evidence="4" id="KW-1185">Reference proteome</keyword>
<feature type="region of interest" description="Disordered" evidence="2">
    <location>
        <begin position="128"/>
        <end position="161"/>
    </location>
</feature>
<dbReference type="AlphaFoldDB" id="A0AAV5GIU6"/>
<feature type="region of interest" description="Disordered" evidence="2">
    <location>
        <begin position="54"/>
        <end position="115"/>
    </location>
</feature>
<feature type="coiled-coil region" evidence="1">
    <location>
        <begin position="224"/>
        <end position="251"/>
    </location>
</feature>
<dbReference type="EMBL" id="BQKY01000005">
    <property type="protein sequence ID" value="GJN89819.1"/>
    <property type="molecule type" value="Genomic_DNA"/>
</dbReference>
<name>A0AAV5GIU6_9BASI</name>
<protein>
    <submittedName>
        <fullName evidence="3">Uncharacterized protein</fullName>
    </submittedName>
</protein>
<organism evidence="3 4">
    <name type="scientific">Rhodotorula paludigena</name>
    <dbReference type="NCBI Taxonomy" id="86838"/>
    <lineage>
        <taxon>Eukaryota</taxon>
        <taxon>Fungi</taxon>
        <taxon>Dikarya</taxon>
        <taxon>Basidiomycota</taxon>
        <taxon>Pucciniomycotina</taxon>
        <taxon>Microbotryomycetes</taxon>
        <taxon>Sporidiobolales</taxon>
        <taxon>Sporidiobolaceae</taxon>
        <taxon>Rhodotorula</taxon>
    </lineage>
</organism>
<reference evidence="3 4" key="1">
    <citation type="submission" date="2021-12" db="EMBL/GenBank/DDBJ databases">
        <title>High titer production of polyol ester of fatty acids by Rhodotorula paludigena BS15 towards product separation-free biomass refinery.</title>
        <authorList>
            <person name="Mano J."/>
            <person name="Ono H."/>
            <person name="Tanaka T."/>
            <person name="Naito K."/>
            <person name="Sushida H."/>
            <person name="Ike M."/>
            <person name="Tokuyasu K."/>
            <person name="Kitaoka M."/>
        </authorList>
    </citation>
    <scope>NUCLEOTIDE SEQUENCE [LARGE SCALE GENOMIC DNA]</scope>
    <source>
        <strain evidence="3 4">BS15</strain>
    </source>
</reference>
<evidence type="ECO:0000313" key="3">
    <source>
        <dbReference type="EMBL" id="GJN89819.1"/>
    </source>
</evidence>
<accession>A0AAV5GIU6</accession>
<evidence type="ECO:0000256" key="1">
    <source>
        <dbReference type="SAM" id="Coils"/>
    </source>
</evidence>
<dbReference type="Proteomes" id="UP001342314">
    <property type="component" value="Unassembled WGS sequence"/>
</dbReference>
<feature type="compositionally biased region" description="Pro residues" evidence="2">
    <location>
        <begin position="85"/>
        <end position="95"/>
    </location>
</feature>
<proteinExistence type="predicted"/>
<sequence length="489" mass="51734">MQTLRVVLPDRPAWSPLVSPVSPSHDSAGDAGGALSARCRALAFRLGESAVHDDEHFDCAPSTPVQGSPRRVSPGASPSRTSPRLAPPSAPPPALSSPLSPRSTHSQLHPEPPTAHLLDGILEEDVETPKGEQPLTSSSGADWAPPALDVPGNAASEAGGAQPGLPLLGAFSPGTLSGGGGLSLAADDEFSPRSHGFRSRLASSGSSSRVQRRSSVAHDFFADLQQEQGDSEMAEATVEEQEIELRQKLKDGATWLAVDLWLVEGELLVGPAQHELDPSRTFSSCIVEPLVRVFSTSVVKSGTSHRRRSSVFSQVKPLSPLQLVVRLRTPASMTFPFVLDALAPLHDAGLLTFYCPNAMTTTPGLITVVSSSANGAEMVPIDDLCAVHGPRFVYRDAPISAFDLSSSAPASLAEINPQVTPVAAGALAEATGWNGQTPLQDAQRERIRAQVQAAHAHGLKVRYEALPRFPEHTRQLCRQALAALEVDYL</sequence>
<gene>
    <name evidence="3" type="ORF">Rhopal_002808-T1</name>
</gene>
<feature type="region of interest" description="Disordered" evidence="2">
    <location>
        <begin position="1"/>
        <end position="33"/>
    </location>
</feature>
<evidence type="ECO:0000256" key="2">
    <source>
        <dbReference type="SAM" id="MobiDB-lite"/>
    </source>
</evidence>
<comment type="caution">
    <text evidence="3">The sequence shown here is derived from an EMBL/GenBank/DDBJ whole genome shotgun (WGS) entry which is preliminary data.</text>
</comment>
<keyword evidence="1" id="KW-0175">Coiled coil</keyword>